<sequence>MFMTLFIYLGIIGSVAALALFSLSLLWIAVSNNPDNTDI</sequence>
<keyword evidence="1" id="KW-0812">Transmembrane</keyword>
<evidence type="ECO:0000313" key="7">
    <source>
        <dbReference type="Proteomes" id="UP001293169"/>
    </source>
</evidence>
<keyword evidence="1" id="KW-1133">Transmembrane helix</keyword>
<evidence type="ECO:0000313" key="2">
    <source>
        <dbReference type="EMBL" id="MDZ7469222.1"/>
    </source>
</evidence>
<dbReference type="EMBL" id="FLAC01000001">
    <property type="protein sequence ID" value="SAP44104.1"/>
    <property type="molecule type" value="Genomic_DNA"/>
</dbReference>
<protein>
    <submittedName>
        <fullName evidence="2">YnaM/YnfT family protein</fullName>
    </submittedName>
</protein>
<dbReference type="InterPro" id="IPR048193">
    <property type="entry name" value="YnaM_YnfT"/>
</dbReference>
<dbReference type="NCBIfam" id="NF041477">
    <property type="entry name" value="YnaM_YnfT_fam"/>
    <property type="match status" value="1"/>
</dbReference>
<name>A0A2X2G4L1_RAOPL</name>
<dbReference type="GeneID" id="93661918"/>
<dbReference type="AlphaFoldDB" id="A0A2X2G4L1"/>
<proteinExistence type="predicted"/>
<dbReference type="EMBL" id="CAADJE010000044">
    <property type="protein sequence ID" value="VFS94377.1"/>
    <property type="molecule type" value="Genomic_DNA"/>
</dbReference>
<evidence type="ECO:0000313" key="3">
    <source>
        <dbReference type="EMBL" id="SAP44104.1"/>
    </source>
</evidence>
<organism evidence="4 6">
    <name type="scientific">Raoultella planticola</name>
    <name type="common">Klebsiella planticola</name>
    <dbReference type="NCBI Taxonomy" id="575"/>
    <lineage>
        <taxon>Bacteria</taxon>
        <taxon>Pseudomonadati</taxon>
        <taxon>Pseudomonadota</taxon>
        <taxon>Gammaproteobacteria</taxon>
        <taxon>Enterobacterales</taxon>
        <taxon>Enterobacteriaceae</taxon>
        <taxon>Klebsiella/Raoultella group</taxon>
        <taxon>Raoultella</taxon>
    </lineage>
</organism>
<dbReference type="Proteomes" id="UP000078124">
    <property type="component" value="Unassembled WGS sequence"/>
</dbReference>
<keyword evidence="7" id="KW-1185">Reference proteome</keyword>
<dbReference type="Proteomes" id="UP001293169">
    <property type="component" value="Unassembled WGS sequence"/>
</dbReference>
<accession>A0A2X2G4L1</accession>
<feature type="transmembrane region" description="Helical" evidence="1">
    <location>
        <begin position="6"/>
        <end position="30"/>
    </location>
</feature>
<dbReference type="RefSeq" id="WP_004858893.1">
    <property type="nucleotide sequence ID" value="NZ_BIJB01000004.1"/>
</dbReference>
<evidence type="ECO:0000313" key="5">
    <source>
        <dbReference type="Proteomes" id="UP000078124"/>
    </source>
</evidence>
<dbReference type="Proteomes" id="UP000345637">
    <property type="component" value="Unassembled WGS sequence"/>
</dbReference>
<reference evidence="4 6" key="1">
    <citation type="submission" date="2019-03" db="EMBL/GenBank/DDBJ databases">
        <authorList>
            <consortium name="Pathogen Informatics"/>
        </authorList>
    </citation>
    <scope>NUCLEOTIDE SEQUENCE [LARGE SCALE GENOMIC DNA]</scope>
    <source>
        <strain evidence="3 5">2880STDY5682802</strain>
        <strain evidence="4 6">NCTC12998</strain>
    </source>
</reference>
<gene>
    <name evidence="4" type="ORF">NCTC12998_07981</name>
    <name evidence="3" type="ORF">SAMEA2273876_00262</name>
    <name evidence="2" type="ORF">U5E74_26795</name>
</gene>
<evidence type="ECO:0000313" key="6">
    <source>
        <dbReference type="Proteomes" id="UP000345637"/>
    </source>
</evidence>
<evidence type="ECO:0000313" key="4">
    <source>
        <dbReference type="EMBL" id="VFS94377.1"/>
    </source>
</evidence>
<dbReference type="EMBL" id="JAXUDK010000027">
    <property type="protein sequence ID" value="MDZ7469222.1"/>
    <property type="molecule type" value="Genomic_DNA"/>
</dbReference>
<keyword evidence="1" id="KW-0472">Membrane</keyword>
<reference evidence="2 7" key="2">
    <citation type="submission" date="2023-12" db="EMBL/GenBank/DDBJ databases">
        <title>N/s.</title>
        <authorList>
            <person name="Dale J."/>
        </authorList>
    </citation>
    <scope>NUCLEOTIDE SEQUENCE [LARGE SCALE GENOMIC DNA]</scope>
    <source>
        <strain evidence="2 7">2023EL-01226</strain>
    </source>
</reference>
<evidence type="ECO:0000256" key="1">
    <source>
        <dbReference type="SAM" id="Phobius"/>
    </source>
</evidence>